<evidence type="ECO:0000259" key="1">
    <source>
        <dbReference type="Pfam" id="PF00501"/>
    </source>
</evidence>
<feature type="domain" description="AMP-dependent synthetase/ligase" evidence="1">
    <location>
        <begin position="2"/>
        <end position="94"/>
    </location>
</feature>
<evidence type="ECO:0000313" key="3">
    <source>
        <dbReference type="Proteomes" id="UP000821853"/>
    </source>
</evidence>
<dbReference type="Proteomes" id="UP000821853">
    <property type="component" value="Chromosome 9"/>
</dbReference>
<dbReference type="Pfam" id="PF00501">
    <property type="entry name" value="AMP-binding"/>
    <property type="match status" value="1"/>
</dbReference>
<keyword evidence="3" id="KW-1185">Reference proteome</keyword>
<dbReference type="Gene3D" id="3.40.50.12780">
    <property type="entry name" value="N-terminal domain of ligase-like"/>
    <property type="match status" value="1"/>
</dbReference>
<organism evidence="2 3">
    <name type="scientific">Haemaphysalis longicornis</name>
    <name type="common">Bush tick</name>
    <dbReference type="NCBI Taxonomy" id="44386"/>
    <lineage>
        <taxon>Eukaryota</taxon>
        <taxon>Metazoa</taxon>
        <taxon>Ecdysozoa</taxon>
        <taxon>Arthropoda</taxon>
        <taxon>Chelicerata</taxon>
        <taxon>Arachnida</taxon>
        <taxon>Acari</taxon>
        <taxon>Parasitiformes</taxon>
        <taxon>Ixodida</taxon>
        <taxon>Ixodoidea</taxon>
        <taxon>Ixodidae</taxon>
        <taxon>Haemaphysalinae</taxon>
        <taxon>Haemaphysalis</taxon>
    </lineage>
</organism>
<dbReference type="AlphaFoldDB" id="A0A9J6H5P7"/>
<reference evidence="2 3" key="1">
    <citation type="journal article" date="2020" name="Cell">
        <title>Large-Scale Comparative Analyses of Tick Genomes Elucidate Their Genetic Diversity and Vector Capacities.</title>
        <authorList>
            <consortium name="Tick Genome and Microbiome Consortium (TIGMIC)"/>
            <person name="Jia N."/>
            <person name="Wang J."/>
            <person name="Shi W."/>
            <person name="Du L."/>
            <person name="Sun Y."/>
            <person name="Zhan W."/>
            <person name="Jiang J.F."/>
            <person name="Wang Q."/>
            <person name="Zhang B."/>
            <person name="Ji P."/>
            <person name="Bell-Sakyi L."/>
            <person name="Cui X.M."/>
            <person name="Yuan T.T."/>
            <person name="Jiang B.G."/>
            <person name="Yang W.F."/>
            <person name="Lam T.T."/>
            <person name="Chang Q.C."/>
            <person name="Ding S.J."/>
            <person name="Wang X.J."/>
            <person name="Zhu J.G."/>
            <person name="Ruan X.D."/>
            <person name="Zhao L."/>
            <person name="Wei J.T."/>
            <person name="Ye R.Z."/>
            <person name="Que T.C."/>
            <person name="Du C.H."/>
            <person name="Zhou Y.H."/>
            <person name="Cheng J.X."/>
            <person name="Dai P.F."/>
            <person name="Guo W.B."/>
            <person name="Han X.H."/>
            <person name="Huang E.J."/>
            <person name="Li L.F."/>
            <person name="Wei W."/>
            <person name="Gao Y.C."/>
            <person name="Liu J.Z."/>
            <person name="Shao H.Z."/>
            <person name="Wang X."/>
            <person name="Wang C.C."/>
            <person name="Yang T.C."/>
            <person name="Huo Q.B."/>
            <person name="Li W."/>
            <person name="Chen H.Y."/>
            <person name="Chen S.E."/>
            <person name="Zhou L.G."/>
            <person name="Ni X.B."/>
            <person name="Tian J.H."/>
            <person name="Sheng Y."/>
            <person name="Liu T."/>
            <person name="Pan Y.S."/>
            <person name="Xia L.Y."/>
            <person name="Li J."/>
            <person name="Zhao F."/>
            <person name="Cao W.C."/>
        </authorList>
    </citation>
    <scope>NUCLEOTIDE SEQUENCE [LARGE SCALE GENOMIC DNA]</scope>
    <source>
        <strain evidence="2">HaeL-2018</strain>
    </source>
</reference>
<dbReference type="VEuPathDB" id="VectorBase:HLOH_051604"/>
<protein>
    <recommendedName>
        <fullName evidence="1">AMP-dependent synthetase/ligase domain-containing protein</fullName>
    </recommendedName>
</protein>
<dbReference type="EMBL" id="JABSTR010000011">
    <property type="protein sequence ID" value="KAH9382424.1"/>
    <property type="molecule type" value="Genomic_DNA"/>
</dbReference>
<dbReference type="SUPFAM" id="SSF56801">
    <property type="entry name" value="Acetyl-CoA synthetase-like"/>
    <property type="match status" value="1"/>
</dbReference>
<dbReference type="InterPro" id="IPR042099">
    <property type="entry name" value="ANL_N_sf"/>
</dbReference>
<comment type="caution">
    <text evidence="2">The sequence shown here is derived from an EMBL/GenBank/DDBJ whole genome shotgun (WGS) entry which is preliminary data.</text>
</comment>
<evidence type="ECO:0000313" key="2">
    <source>
        <dbReference type="EMBL" id="KAH9382424.1"/>
    </source>
</evidence>
<proteinExistence type="predicted"/>
<gene>
    <name evidence="2" type="ORF">HPB48_020431</name>
</gene>
<name>A0A9J6H5P7_HAELO</name>
<sequence length="124" mass="13090">MQVTALYSFPGRLYSLVQAMKSSGTQVDSMRKLCVGGGPVNEALARHVLDAFPKLRNLRNLYGLVECGGLLTSPGLSEINCVDVGFPTPNVELKPSFGLSGAGLHNFPIGAAAIINFIITIAVD</sequence>
<dbReference type="InterPro" id="IPR000873">
    <property type="entry name" value="AMP-dep_synth/lig_dom"/>
</dbReference>
<accession>A0A9J6H5P7</accession>